<dbReference type="RefSeq" id="WP_024694772.1">
    <property type="nucleotide sequence ID" value="NZ_CP159361.1"/>
</dbReference>
<dbReference type="EMBL" id="CP159361">
    <property type="protein sequence ID" value="XCN65358.1"/>
    <property type="molecule type" value="Genomic_DNA"/>
</dbReference>
<evidence type="ECO:0008006" key="2">
    <source>
        <dbReference type="Google" id="ProtNLM"/>
    </source>
</evidence>
<dbReference type="AlphaFoldDB" id="A0AAU8LA27"/>
<gene>
    <name evidence="1" type="ORF">N011_00265</name>
</gene>
<sequence length="336" mass="37792">MKRSAKTTRFVWGLVLGLALVVGAWLALLAGQIGREVPSTQWVEQAYAHKLAAADAIKQPKLVVVAGSASMFGVDSGALEQAFGRPVVNLGVNAGILPPYIQQYARQAIKPGDWVLMPVEYPMYHERYSINQSFIDYWWTHPGFRRLDVNVPQLAQVLWLTSVYRALAGYRGLPQGFAVSGLYGPQNLDQRGDQVNSQAAQQQVWMRELVERSSVQDYGANARTWNANWAGWKTLADQVTAAGGCAVFVPPPMLDREAYHRGEELRYYQSLPDVARQQGLNYIGSPLQTMYPMDRFFDTNYHLNAESRMLYTRQLLEWTRPAFDACRSSTPTRPAE</sequence>
<reference evidence="1" key="1">
    <citation type="journal article" date="2014" name="Genome Announc.">
        <title>Draft Genome Sequences of a Phylogenetically Diverse Suite of Pseudomonas syringae Strains from Multiple Source Populations.</title>
        <authorList>
            <person name="Baltrus D.A."/>
            <person name="Yourstone S."/>
            <person name="Lind A."/>
            <person name="Guilbaud C."/>
            <person name="Sands D.C."/>
            <person name="Jones C.D."/>
            <person name="Morris C.E."/>
            <person name="Dangl J.L."/>
        </authorList>
    </citation>
    <scope>NUCLEOTIDE SEQUENCE</scope>
    <source>
        <strain evidence="1">CC1417</strain>
    </source>
</reference>
<proteinExistence type="predicted"/>
<keyword evidence="1" id="KW-0614">Plasmid</keyword>
<evidence type="ECO:0000313" key="1">
    <source>
        <dbReference type="EMBL" id="XCN65358.1"/>
    </source>
</evidence>
<organism evidence="1">
    <name type="scientific">Pseudomonas syringae CC1417</name>
    <dbReference type="NCBI Taxonomy" id="1357272"/>
    <lineage>
        <taxon>Bacteria</taxon>
        <taxon>Pseudomonadati</taxon>
        <taxon>Pseudomonadota</taxon>
        <taxon>Gammaproteobacteria</taxon>
        <taxon>Pseudomonadales</taxon>
        <taxon>Pseudomonadaceae</taxon>
        <taxon>Pseudomonas</taxon>
        <taxon>Pseudomonas syringae</taxon>
    </lineage>
</organism>
<geneLocation type="plasmid" evidence="1">
    <name>pCC1417</name>
</geneLocation>
<protein>
    <recommendedName>
        <fullName evidence="2">SGNH/GDSL hydrolase family protein</fullName>
    </recommendedName>
</protein>
<accession>A0AAU8LA27</accession>
<name>A0AAU8LA27_PSESX</name>
<reference evidence="1" key="2">
    <citation type="submission" date="2024-07" db="EMBL/GenBank/DDBJ databases">
        <title>A complete genome sequence for Pseudomonas syringae CC1417.</title>
        <authorList>
            <person name="Baltrus D.A."/>
        </authorList>
    </citation>
    <scope>NUCLEOTIDE SEQUENCE</scope>
    <source>
        <strain evidence="1">CC1417</strain>
        <plasmid evidence="1">pCC1417</plasmid>
    </source>
</reference>